<dbReference type="GO" id="GO:0006974">
    <property type="term" value="P:DNA damage response"/>
    <property type="evidence" value="ECO:0007669"/>
    <property type="project" value="InterPro"/>
</dbReference>
<proteinExistence type="predicted"/>
<keyword evidence="2" id="KW-1185">Reference proteome</keyword>
<dbReference type="GO" id="GO:0010113">
    <property type="term" value="P:negative regulation of systemic acquired resistance"/>
    <property type="evidence" value="ECO:0007669"/>
    <property type="project" value="TreeGrafter"/>
</dbReference>
<evidence type="ECO:0000313" key="2">
    <source>
        <dbReference type="Proteomes" id="UP000289738"/>
    </source>
</evidence>
<dbReference type="GO" id="GO:0000976">
    <property type="term" value="F:transcription cis-regulatory region binding"/>
    <property type="evidence" value="ECO:0007669"/>
    <property type="project" value="TreeGrafter"/>
</dbReference>
<evidence type="ECO:0008006" key="3">
    <source>
        <dbReference type="Google" id="ProtNLM"/>
    </source>
</evidence>
<dbReference type="InterPro" id="IPR034561">
    <property type="entry name" value="SNI1"/>
</dbReference>
<dbReference type="EMBL" id="SDMP01000013">
    <property type="protein sequence ID" value="RYR18512.1"/>
    <property type="molecule type" value="Genomic_DNA"/>
</dbReference>
<evidence type="ECO:0000313" key="1">
    <source>
        <dbReference type="EMBL" id="RYR18512.1"/>
    </source>
</evidence>
<comment type="caution">
    <text evidence="1">The sequence shown here is derived from an EMBL/GenBank/DDBJ whole genome shotgun (WGS) entry which is preliminary data.</text>
</comment>
<dbReference type="PANTHER" id="PTHR37243">
    <property type="entry name" value="NEGATIVE REGULATOR OF SYSTEMIC ACQUIRED RESISTANCE SNI1"/>
    <property type="match status" value="1"/>
</dbReference>
<accession>A0A444ZWV5</accession>
<dbReference type="Proteomes" id="UP000289738">
    <property type="component" value="Chromosome B03"/>
</dbReference>
<dbReference type="GO" id="GO:0045892">
    <property type="term" value="P:negative regulation of DNA-templated transcription"/>
    <property type="evidence" value="ECO:0007669"/>
    <property type="project" value="InterPro"/>
</dbReference>
<gene>
    <name evidence="1" type="ORF">Ahy_B03g063141</name>
</gene>
<reference evidence="1 2" key="1">
    <citation type="submission" date="2019-01" db="EMBL/GenBank/DDBJ databases">
        <title>Sequencing of cultivated peanut Arachis hypogaea provides insights into genome evolution and oil improvement.</title>
        <authorList>
            <person name="Chen X."/>
        </authorList>
    </citation>
    <scope>NUCLEOTIDE SEQUENCE [LARGE SCALE GENOMIC DNA]</scope>
    <source>
        <strain evidence="2">cv. Fuhuasheng</strain>
        <tissue evidence="1">Leaves</tissue>
    </source>
</reference>
<dbReference type="PANTHER" id="PTHR37243:SF2">
    <property type="entry name" value="NEGATIVE REGULATOR OF SYSTEMIC ACQUIRED RESISTANCE SNI1"/>
    <property type="match status" value="1"/>
</dbReference>
<dbReference type="AlphaFoldDB" id="A0A444ZWV5"/>
<dbReference type="GO" id="GO:0030915">
    <property type="term" value="C:Smc5-Smc6 complex"/>
    <property type="evidence" value="ECO:0007669"/>
    <property type="project" value="InterPro"/>
</dbReference>
<protein>
    <recommendedName>
        <fullName evidence="3">Negative regulator of systemic acquired resistance SNI1</fullName>
    </recommendedName>
</protein>
<organism evidence="1 2">
    <name type="scientific">Arachis hypogaea</name>
    <name type="common">Peanut</name>
    <dbReference type="NCBI Taxonomy" id="3818"/>
    <lineage>
        <taxon>Eukaryota</taxon>
        <taxon>Viridiplantae</taxon>
        <taxon>Streptophyta</taxon>
        <taxon>Embryophyta</taxon>
        <taxon>Tracheophyta</taxon>
        <taxon>Spermatophyta</taxon>
        <taxon>Magnoliopsida</taxon>
        <taxon>eudicotyledons</taxon>
        <taxon>Gunneridae</taxon>
        <taxon>Pentapetalae</taxon>
        <taxon>rosids</taxon>
        <taxon>fabids</taxon>
        <taxon>Fabales</taxon>
        <taxon>Fabaceae</taxon>
        <taxon>Papilionoideae</taxon>
        <taxon>50 kb inversion clade</taxon>
        <taxon>dalbergioids sensu lato</taxon>
        <taxon>Dalbergieae</taxon>
        <taxon>Pterocarpus clade</taxon>
        <taxon>Arachis</taxon>
    </lineage>
</organism>
<dbReference type="STRING" id="3818.A0A444ZWV5"/>
<dbReference type="GO" id="GO:0005634">
    <property type="term" value="C:nucleus"/>
    <property type="evidence" value="ECO:0007669"/>
    <property type="project" value="InterPro"/>
</dbReference>
<sequence length="500" mass="56211">MENPSNMSSGRLNRVGGGGIGMEDSMLAMLDASEAHDAFDDRIAFLDAVRASSIIQKHRKLPTGKIFRAIFRMLRTGKSLEVIMASYKLLLDLEKHFPRVYSTGNDNSKSSANSPSKLVVAEEAWSPLLVFQDNANSVGEESKKQPDQPLEPSSFHHLIEELAELSSETEFQASNMKALQNMLLFQYLVVVLEGDFLPRNATMNWNMQRESMLNILLGSRKINYKSMMQDCLIVFCQLSQLQNELSNHLEIQKSTESQLSKHFHTALSFALHEVVKNTCVSMDKFFVMIMDLDISRKKADLEGHTTRADGLRKPLMDILLDQLAYSIDTVPVFLKVEREYCLSAPLTLFANNCLYRIVPFLLKHFLLTFSEPKWKLEIVVQYLWKYMTKPSARTRKSNGSSEDATFEVALKCFSNKTGTKSITKKIGPDVMQFLLAFGFQAQLSILSEGNAEGGVSALADLCQMFISAFESLRSTNESMEIFSIGKEALFTAATIISMKS</sequence>
<name>A0A444ZWV5_ARAHY</name>